<sequence length="114" mass="12627">MGKAPPPLLTLEPLIEAVQDGLVQTGWTMSGLQKTTSHQFEGQWQGESSRSAYLFFHSERNPDFVSIDVFLDETSKGLKGNIALVVEGPVLRVLPPIRELLSQLAKVSEECFSR</sequence>
<dbReference type="EMBL" id="UINC01118965">
    <property type="protein sequence ID" value="SVC92450.1"/>
    <property type="molecule type" value="Genomic_DNA"/>
</dbReference>
<protein>
    <submittedName>
        <fullName evidence="1">Uncharacterized protein</fullName>
    </submittedName>
</protein>
<gene>
    <name evidence="1" type="ORF">METZ01_LOCUS345304</name>
</gene>
<reference evidence="1" key="1">
    <citation type="submission" date="2018-05" db="EMBL/GenBank/DDBJ databases">
        <authorList>
            <person name="Lanie J.A."/>
            <person name="Ng W.-L."/>
            <person name="Kazmierczak K.M."/>
            <person name="Andrzejewski T.M."/>
            <person name="Davidsen T.M."/>
            <person name="Wayne K.J."/>
            <person name="Tettelin H."/>
            <person name="Glass J.I."/>
            <person name="Rusch D."/>
            <person name="Podicherti R."/>
            <person name="Tsui H.-C.T."/>
            <person name="Winkler M.E."/>
        </authorList>
    </citation>
    <scope>NUCLEOTIDE SEQUENCE</scope>
</reference>
<organism evidence="1">
    <name type="scientific">marine metagenome</name>
    <dbReference type="NCBI Taxonomy" id="408172"/>
    <lineage>
        <taxon>unclassified sequences</taxon>
        <taxon>metagenomes</taxon>
        <taxon>ecological metagenomes</taxon>
    </lineage>
</organism>
<dbReference type="AlphaFoldDB" id="A0A382R5F1"/>
<proteinExistence type="predicted"/>
<evidence type="ECO:0000313" key="1">
    <source>
        <dbReference type="EMBL" id="SVC92450.1"/>
    </source>
</evidence>
<name>A0A382R5F1_9ZZZZ</name>
<feature type="non-terminal residue" evidence="1">
    <location>
        <position position="114"/>
    </location>
</feature>
<accession>A0A382R5F1</accession>